<organism evidence="5 6">
    <name type="scientific">Ceutorhynchus assimilis</name>
    <name type="common">cabbage seed weevil</name>
    <dbReference type="NCBI Taxonomy" id="467358"/>
    <lineage>
        <taxon>Eukaryota</taxon>
        <taxon>Metazoa</taxon>
        <taxon>Ecdysozoa</taxon>
        <taxon>Arthropoda</taxon>
        <taxon>Hexapoda</taxon>
        <taxon>Insecta</taxon>
        <taxon>Pterygota</taxon>
        <taxon>Neoptera</taxon>
        <taxon>Endopterygota</taxon>
        <taxon>Coleoptera</taxon>
        <taxon>Polyphaga</taxon>
        <taxon>Cucujiformia</taxon>
        <taxon>Curculionidae</taxon>
        <taxon>Ceutorhynchinae</taxon>
        <taxon>Ceutorhynchus</taxon>
    </lineage>
</organism>
<evidence type="ECO:0000256" key="2">
    <source>
        <dbReference type="ARBA" id="ARBA00022884"/>
    </source>
</evidence>
<protein>
    <recommendedName>
        <fullName evidence="4">RRM domain-containing protein</fullName>
    </recommendedName>
</protein>
<evidence type="ECO:0000313" key="6">
    <source>
        <dbReference type="Proteomes" id="UP001152799"/>
    </source>
</evidence>
<feature type="domain" description="RRM" evidence="4">
    <location>
        <begin position="44"/>
        <end position="106"/>
    </location>
</feature>
<dbReference type="PROSITE" id="PS50102">
    <property type="entry name" value="RRM"/>
    <property type="match status" value="1"/>
</dbReference>
<dbReference type="InterPro" id="IPR024326">
    <property type="entry name" value="RRP7_C"/>
</dbReference>
<keyword evidence="2 3" id="KW-0694">RNA-binding</keyword>
<dbReference type="AlphaFoldDB" id="A0A9N9MNY2"/>
<accession>A0A9N9MNY2</accession>
<dbReference type="InterPro" id="IPR035979">
    <property type="entry name" value="RBD_domain_sf"/>
</dbReference>
<name>A0A9N9MNY2_9CUCU</name>
<evidence type="ECO:0000256" key="3">
    <source>
        <dbReference type="PROSITE-ProRule" id="PRU00176"/>
    </source>
</evidence>
<evidence type="ECO:0000313" key="5">
    <source>
        <dbReference type="EMBL" id="CAG9767988.1"/>
    </source>
</evidence>
<dbReference type="InterPro" id="IPR000504">
    <property type="entry name" value="RRM_dom"/>
</dbReference>
<dbReference type="Proteomes" id="UP001152799">
    <property type="component" value="Chromosome 4"/>
</dbReference>
<comment type="similarity">
    <text evidence="1">Belongs to the RRP7 family.</text>
</comment>
<evidence type="ECO:0000256" key="1">
    <source>
        <dbReference type="ARBA" id="ARBA00006110"/>
    </source>
</evidence>
<gene>
    <name evidence="5" type="ORF">CEUTPL_LOCUS8540</name>
</gene>
<dbReference type="EMBL" id="OU892280">
    <property type="protein sequence ID" value="CAG9767988.1"/>
    <property type="molecule type" value="Genomic_DNA"/>
</dbReference>
<keyword evidence="6" id="KW-1185">Reference proteome</keyword>
<dbReference type="GO" id="GO:0032545">
    <property type="term" value="C:CURI complex"/>
    <property type="evidence" value="ECO:0007669"/>
    <property type="project" value="TreeGrafter"/>
</dbReference>
<dbReference type="GO" id="GO:0000028">
    <property type="term" value="P:ribosomal small subunit assembly"/>
    <property type="evidence" value="ECO:0007669"/>
    <property type="project" value="TreeGrafter"/>
</dbReference>
<dbReference type="OrthoDB" id="5390at2759"/>
<dbReference type="Pfam" id="PF12923">
    <property type="entry name" value="RRP7"/>
    <property type="match status" value="1"/>
</dbReference>
<dbReference type="CDD" id="cd12951">
    <property type="entry name" value="RRP7_Rrp7A"/>
    <property type="match status" value="1"/>
</dbReference>
<dbReference type="PANTHER" id="PTHR13191">
    <property type="entry name" value="RIBOSOMAL RNA PROCESSING PROTEIN 7-RELATED"/>
    <property type="match status" value="1"/>
</dbReference>
<dbReference type="InterPro" id="IPR040446">
    <property type="entry name" value="RRP7"/>
</dbReference>
<reference evidence="5" key="1">
    <citation type="submission" date="2022-01" db="EMBL/GenBank/DDBJ databases">
        <authorList>
            <person name="King R."/>
        </authorList>
    </citation>
    <scope>NUCLEOTIDE SEQUENCE</scope>
</reference>
<sequence>MTSKEIQGFKVVSVVFSSKSTTFHELFIKEHSLRHQEDNKPPGRTLFVLNIPPYVTEENLKNLFSPCGKVLNVILQNKNQFNNAYVIFSQREHLLKAVKVTNLCLNDLKSGLEKWIDEYNNSIEDPTKLSNEINNFMLRFDKNEEAGKKKVEEIDDEGWTVVTKKSRNPGIANKESVKIKINEKISQASKKKELQNFYTFQIKQSKQKNLTMLRKNYEEAKKKVTLMKSSRRFKPY</sequence>
<dbReference type="GO" id="GO:0034456">
    <property type="term" value="C:UTP-C complex"/>
    <property type="evidence" value="ECO:0007669"/>
    <property type="project" value="TreeGrafter"/>
</dbReference>
<dbReference type="SMART" id="SM00360">
    <property type="entry name" value="RRM"/>
    <property type="match status" value="1"/>
</dbReference>
<dbReference type="Pfam" id="PF00076">
    <property type="entry name" value="RRM_1"/>
    <property type="match status" value="1"/>
</dbReference>
<evidence type="ECO:0000259" key="4">
    <source>
        <dbReference type="PROSITE" id="PS50102"/>
    </source>
</evidence>
<dbReference type="GO" id="GO:0006364">
    <property type="term" value="P:rRNA processing"/>
    <property type="evidence" value="ECO:0007669"/>
    <property type="project" value="TreeGrafter"/>
</dbReference>
<dbReference type="Gene3D" id="3.30.70.330">
    <property type="match status" value="1"/>
</dbReference>
<dbReference type="Gene3D" id="6.10.250.1770">
    <property type="match status" value="1"/>
</dbReference>
<dbReference type="PANTHER" id="PTHR13191:SF0">
    <property type="entry name" value="RIBOSOMAL RNA-PROCESSING PROTEIN 7 HOMOLOG A-RELATED"/>
    <property type="match status" value="1"/>
</dbReference>
<dbReference type="SUPFAM" id="SSF54928">
    <property type="entry name" value="RNA-binding domain, RBD"/>
    <property type="match status" value="1"/>
</dbReference>
<proteinExistence type="inferred from homology"/>
<dbReference type="InterPro" id="IPR012677">
    <property type="entry name" value="Nucleotide-bd_a/b_plait_sf"/>
</dbReference>
<dbReference type="GO" id="GO:0003723">
    <property type="term" value="F:RNA binding"/>
    <property type="evidence" value="ECO:0007669"/>
    <property type="project" value="UniProtKB-UniRule"/>
</dbReference>